<dbReference type="PROSITE" id="PS51833">
    <property type="entry name" value="HDOD"/>
    <property type="match status" value="1"/>
</dbReference>
<proteinExistence type="predicted"/>
<sequence>MIQATILNRLNEIPRLSKVLQDLLDLVNKEEIDFKLLAQKMELDQLLSARLLRMANSAYFGGQRDVSTINDALIRVGMESVRTLVVASVLSNTFSDLETLDLDTYWTNTFETALITKKIAEQIGLDTSEAFTTGVLHDIGELIIHSLIPEQAKLISERVKAGESALAVEEELLGVSSPRLGAMLAKSWKFPENMVDAIEHFDCPDKAKISSKLAFTLHFSRDIHQNWDELLGEKQKIIYIAEHQDAKVLNIPASFEEKVSRIRGSGKELAQQMIAA</sequence>
<gene>
    <name evidence="2" type="ORF">F9817_15400</name>
</gene>
<dbReference type="AlphaFoldDB" id="A0A7X4LMF4"/>
<protein>
    <submittedName>
        <fullName evidence="2">HDOD domain-containing protein</fullName>
    </submittedName>
</protein>
<accession>A0A7X4LMF4</accession>
<dbReference type="Proteomes" id="UP000462621">
    <property type="component" value="Unassembled WGS sequence"/>
</dbReference>
<keyword evidence="3" id="KW-1185">Reference proteome</keyword>
<evidence type="ECO:0000313" key="2">
    <source>
        <dbReference type="EMBL" id="MZI94579.1"/>
    </source>
</evidence>
<evidence type="ECO:0000313" key="3">
    <source>
        <dbReference type="Proteomes" id="UP000462621"/>
    </source>
</evidence>
<reference evidence="2 3" key="1">
    <citation type="submission" date="2019-10" db="EMBL/GenBank/DDBJ databases">
        <title>Vibrio sp. nov. isolated from a shrimp pond.</title>
        <authorList>
            <person name="Gomez-Gil B."/>
            <person name="Enciso-Ibarra J."/>
            <person name="Enciso-Ibarra K."/>
            <person name="Bolan-Mejia C."/>
        </authorList>
    </citation>
    <scope>NUCLEOTIDE SEQUENCE [LARGE SCALE GENOMIC DNA]</scope>
    <source>
        <strain evidence="2 3">CAIM 722</strain>
    </source>
</reference>
<comment type="caution">
    <text evidence="2">The sequence shown here is derived from an EMBL/GenBank/DDBJ whole genome shotgun (WGS) entry which is preliminary data.</text>
</comment>
<dbReference type="InterPro" id="IPR013976">
    <property type="entry name" value="HDOD"/>
</dbReference>
<feature type="domain" description="HDOD" evidence="1">
    <location>
        <begin position="13"/>
        <end position="204"/>
    </location>
</feature>
<dbReference type="PANTHER" id="PTHR33525">
    <property type="match status" value="1"/>
</dbReference>
<dbReference type="RefSeq" id="WP_161157059.1">
    <property type="nucleotide sequence ID" value="NZ_WEKT01000032.1"/>
</dbReference>
<dbReference type="EMBL" id="WEKT01000032">
    <property type="protein sequence ID" value="MZI94579.1"/>
    <property type="molecule type" value="Genomic_DNA"/>
</dbReference>
<name>A0A7X4LMF4_9VIBR</name>
<dbReference type="SUPFAM" id="SSF109604">
    <property type="entry name" value="HD-domain/PDEase-like"/>
    <property type="match status" value="1"/>
</dbReference>
<dbReference type="Pfam" id="PF08668">
    <property type="entry name" value="HDOD"/>
    <property type="match status" value="1"/>
</dbReference>
<dbReference type="InterPro" id="IPR052340">
    <property type="entry name" value="RNase_Y/CdgJ"/>
</dbReference>
<evidence type="ECO:0000259" key="1">
    <source>
        <dbReference type="PROSITE" id="PS51833"/>
    </source>
</evidence>
<organism evidence="2 3">
    <name type="scientific">Vibrio eleionomae</name>
    <dbReference type="NCBI Taxonomy" id="2653505"/>
    <lineage>
        <taxon>Bacteria</taxon>
        <taxon>Pseudomonadati</taxon>
        <taxon>Pseudomonadota</taxon>
        <taxon>Gammaproteobacteria</taxon>
        <taxon>Vibrionales</taxon>
        <taxon>Vibrionaceae</taxon>
        <taxon>Vibrio</taxon>
    </lineage>
</organism>
<dbReference type="PANTHER" id="PTHR33525:SF6">
    <property type="entry name" value="HDOD DOMAIN-CONTAINING PROTEIN"/>
    <property type="match status" value="1"/>
</dbReference>
<dbReference type="Gene3D" id="1.10.3210.10">
    <property type="entry name" value="Hypothetical protein af1432"/>
    <property type="match status" value="1"/>
</dbReference>